<evidence type="ECO:0008006" key="4">
    <source>
        <dbReference type="Google" id="ProtNLM"/>
    </source>
</evidence>
<reference evidence="2 3" key="1">
    <citation type="journal article" date="2021" name="Sci. Rep.">
        <title>The genome of the diatom Chaetoceros tenuissimus carries an ancient integrated fragment of an extant virus.</title>
        <authorList>
            <person name="Hongo Y."/>
            <person name="Kimura K."/>
            <person name="Takaki Y."/>
            <person name="Yoshida Y."/>
            <person name="Baba S."/>
            <person name="Kobayashi G."/>
            <person name="Nagasaki K."/>
            <person name="Hano T."/>
            <person name="Tomaru Y."/>
        </authorList>
    </citation>
    <scope>NUCLEOTIDE SEQUENCE [LARGE SCALE GENOMIC DNA]</scope>
    <source>
        <strain evidence="2 3">NIES-3715</strain>
    </source>
</reference>
<dbReference type="GO" id="GO:0003676">
    <property type="term" value="F:nucleic acid binding"/>
    <property type="evidence" value="ECO:0007669"/>
    <property type="project" value="InterPro"/>
</dbReference>
<dbReference type="Proteomes" id="UP001054902">
    <property type="component" value="Unassembled WGS sequence"/>
</dbReference>
<evidence type="ECO:0000256" key="1">
    <source>
        <dbReference type="SAM" id="SignalP"/>
    </source>
</evidence>
<keyword evidence="3" id="KW-1185">Reference proteome</keyword>
<feature type="signal peptide" evidence="1">
    <location>
        <begin position="1"/>
        <end position="25"/>
    </location>
</feature>
<accession>A0AAD3H4W2</accession>
<protein>
    <recommendedName>
        <fullName evidence="4">Tc1-like transposase DDE domain-containing protein</fullName>
    </recommendedName>
</protein>
<name>A0AAD3H4W2_9STRA</name>
<feature type="chain" id="PRO_5041948618" description="Tc1-like transposase DDE domain-containing protein" evidence="1">
    <location>
        <begin position="26"/>
        <end position="292"/>
    </location>
</feature>
<sequence length="292" mass="34196">MSILNYFFWVPVTIEILLVIDNACGHGTKETIETYREFLLEHYNIVLHHQTPRSPGHNQLDLGIWCSIQSWVEKLLTGCRHDADVLWTQVEKAWKSMTYETLEKVHQRWLKVLDLTILDKGYNRLEEKYRGKLTYDPQKVKEIDEEADSKIREIISRKLAYLFGRRRNFKRHGIKYQDCRRLSINYVVDRINHGRSDADQGVATQTKENDLELFHFRKWRCFAPRAGLEIFLVNESPERRIQILNAFTFADRFGKKALNHLRGGTVKASINNVSKTFIANGFPSPQIGQNGF</sequence>
<comment type="caution">
    <text evidence="2">The sequence shown here is derived from an EMBL/GenBank/DDBJ whole genome shotgun (WGS) entry which is preliminary data.</text>
</comment>
<keyword evidence="1" id="KW-0732">Signal</keyword>
<dbReference type="Gene3D" id="3.30.420.10">
    <property type="entry name" value="Ribonuclease H-like superfamily/Ribonuclease H"/>
    <property type="match status" value="1"/>
</dbReference>
<dbReference type="AlphaFoldDB" id="A0AAD3H4W2"/>
<proteinExistence type="predicted"/>
<dbReference type="EMBL" id="BLLK01000040">
    <property type="protein sequence ID" value="GFH50702.1"/>
    <property type="molecule type" value="Genomic_DNA"/>
</dbReference>
<evidence type="ECO:0000313" key="3">
    <source>
        <dbReference type="Proteomes" id="UP001054902"/>
    </source>
</evidence>
<evidence type="ECO:0000313" key="2">
    <source>
        <dbReference type="EMBL" id="GFH50702.1"/>
    </source>
</evidence>
<dbReference type="InterPro" id="IPR036397">
    <property type="entry name" value="RNaseH_sf"/>
</dbReference>
<organism evidence="2 3">
    <name type="scientific">Chaetoceros tenuissimus</name>
    <dbReference type="NCBI Taxonomy" id="426638"/>
    <lineage>
        <taxon>Eukaryota</taxon>
        <taxon>Sar</taxon>
        <taxon>Stramenopiles</taxon>
        <taxon>Ochrophyta</taxon>
        <taxon>Bacillariophyta</taxon>
        <taxon>Coscinodiscophyceae</taxon>
        <taxon>Chaetocerotophycidae</taxon>
        <taxon>Chaetocerotales</taxon>
        <taxon>Chaetocerotaceae</taxon>
        <taxon>Chaetoceros</taxon>
    </lineage>
</organism>
<gene>
    <name evidence="2" type="ORF">CTEN210_07178</name>
</gene>